<dbReference type="PANTHER" id="PTHR30069">
    <property type="entry name" value="TONB-DEPENDENT OUTER MEMBRANE RECEPTOR"/>
    <property type="match status" value="1"/>
</dbReference>
<keyword evidence="3 10" id="KW-1134">Transmembrane beta strand</keyword>
<evidence type="ECO:0000256" key="7">
    <source>
        <dbReference type="ARBA" id="ARBA00023136"/>
    </source>
</evidence>
<keyword evidence="5" id="KW-0732">Signal</keyword>
<evidence type="ECO:0000259" key="13">
    <source>
        <dbReference type="Pfam" id="PF07715"/>
    </source>
</evidence>
<keyword evidence="4 10" id="KW-0812">Transmembrane</keyword>
<keyword evidence="9 10" id="KW-0998">Cell outer membrane</keyword>
<dbReference type="SUPFAM" id="SSF56935">
    <property type="entry name" value="Porins"/>
    <property type="match status" value="1"/>
</dbReference>
<evidence type="ECO:0000256" key="5">
    <source>
        <dbReference type="ARBA" id="ARBA00022729"/>
    </source>
</evidence>
<evidence type="ECO:0000313" key="15">
    <source>
        <dbReference type="Proteomes" id="UP000243525"/>
    </source>
</evidence>
<dbReference type="InterPro" id="IPR039426">
    <property type="entry name" value="TonB-dep_rcpt-like"/>
</dbReference>
<organism evidence="14 15">
    <name type="scientific">Mangrovibacterium marinum</name>
    <dbReference type="NCBI Taxonomy" id="1639118"/>
    <lineage>
        <taxon>Bacteria</taxon>
        <taxon>Pseudomonadati</taxon>
        <taxon>Bacteroidota</taxon>
        <taxon>Bacteroidia</taxon>
        <taxon>Marinilabiliales</taxon>
        <taxon>Prolixibacteraceae</taxon>
        <taxon>Mangrovibacterium</taxon>
    </lineage>
</organism>
<comment type="similarity">
    <text evidence="10 11">Belongs to the TonB-dependent receptor family.</text>
</comment>
<evidence type="ECO:0000256" key="2">
    <source>
        <dbReference type="ARBA" id="ARBA00022448"/>
    </source>
</evidence>
<dbReference type="Pfam" id="PF00593">
    <property type="entry name" value="TonB_dep_Rec_b-barrel"/>
    <property type="match status" value="1"/>
</dbReference>
<dbReference type="OrthoDB" id="9775095at2"/>
<dbReference type="AlphaFoldDB" id="A0A2T5C590"/>
<feature type="domain" description="TonB-dependent receptor-like beta-barrel" evidence="12">
    <location>
        <begin position="166"/>
        <end position="637"/>
    </location>
</feature>
<dbReference type="PANTHER" id="PTHR30069:SF29">
    <property type="entry name" value="HEMOGLOBIN AND HEMOGLOBIN-HAPTOGLOBIN-BINDING PROTEIN 1-RELATED"/>
    <property type="match status" value="1"/>
</dbReference>
<protein>
    <submittedName>
        <fullName evidence="14">Iron complex outermembrane receptor protein</fullName>
    </submittedName>
</protein>
<dbReference type="GO" id="GO:0015344">
    <property type="term" value="F:siderophore uptake transmembrane transporter activity"/>
    <property type="evidence" value="ECO:0007669"/>
    <property type="project" value="TreeGrafter"/>
</dbReference>
<sequence>MPTGLLGAAMLVMTAWGPLPAQTNGRQANKAPADSIQLTEIRVQAFHYGQRLTETPGAISLIGNEEISAVPSQQIDHVLNQLPGVDMQSGSLNTNRLSIRGVGSRSPYASNKVRAYFESIPLTNGSGETTLEDLDLSLIGLVEVVKGPSSGYYGSGLGGTILIRTDDRQNSGFYTEGSLASYNRQNYRAGIRLKETSWSHAFFIDRLQADGYRENNETERSNFSYLGTFRNEDHRFKLILLQTDLKAFIPSSLDWDTFHDNPRAAAANWAAIKGYEDYQKQLAGLSVQSNWHHGLNSTISLFGQRKAQEEQRPFNFLEEDNHYQGFRAIIEKEYPLNAVLLTTSLGNESFWENYNWHTFEATDHRRILSDNKEKRSYANFFAQILLKTETLRLSGGINLNTTNYRYGDQQTNDGDQSASHRFNPVVSPRLAASYSVSPAVAFYATMSHGFSPPSLEETLLPDGERNPDIQPETGWNYELGSRGTIGTSLYYDLSVYYMKIENLLVARRTAEDAYMGINAGTSEHPGIELRLNYRWINQPTISSKFQFSGSYSPYRFKNFVDDTNDYSGNDLTGSPKERFSVALDSSWLQKLRLLIQYRYTGAIPLRDDNRIYADAWQVVHVTASYKKSWKQFELNCSASALNLLDEKYASMLLINASSFGGQQPRYYYPAMPRSFAARISLKYLFR</sequence>
<dbReference type="Proteomes" id="UP000243525">
    <property type="component" value="Unassembled WGS sequence"/>
</dbReference>
<dbReference type="GO" id="GO:0009279">
    <property type="term" value="C:cell outer membrane"/>
    <property type="evidence" value="ECO:0007669"/>
    <property type="project" value="UniProtKB-SubCell"/>
</dbReference>
<evidence type="ECO:0000256" key="3">
    <source>
        <dbReference type="ARBA" id="ARBA00022452"/>
    </source>
</evidence>
<proteinExistence type="inferred from homology"/>
<dbReference type="EMBL" id="QAAD01000002">
    <property type="protein sequence ID" value="PTN10038.1"/>
    <property type="molecule type" value="Genomic_DNA"/>
</dbReference>
<keyword evidence="2 10" id="KW-0813">Transport</keyword>
<dbReference type="InterPro" id="IPR036942">
    <property type="entry name" value="Beta-barrel_TonB_sf"/>
</dbReference>
<evidence type="ECO:0000256" key="9">
    <source>
        <dbReference type="ARBA" id="ARBA00023237"/>
    </source>
</evidence>
<evidence type="ECO:0000256" key="8">
    <source>
        <dbReference type="ARBA" id="ARBA00023170"/>
    </source>
</evidence>
<dbReference type="InterPro" id="IPR000531">
    <property type="entry name" value="Beta-barrel_TonB"/>
</dbReference>
<evidence type="ECO:0000256" key="6">
    <source>
        <dbReference type="ARBA" id="ARBA00023077"/>
    </source>
</evidence>
<dbReference type="GO" id="GO:0044718">
    <property type="term" value="P:siderophore transmembrane transport"/>
    <property type="evidence" value="ECO:0007669"/>
    <property type="project" value="TreeGrafter"/>
</dbReference>
<keyword evidence="15" id="KW-1185">Reference proteome</keyword>
<keyword evidence="7 10" id="KW-0472">Membrane</keyword>
<dbReference type="InterPro" id="IPR012910">
    <property type="entry name" value="Plug_dom"/>
</dbReference>
<evidence type="ECO:0000256" key="4">
    <source>
        <dbReference type="ARBA" id="ARBA00022692"/>
    </source>
</evidence>
<name>A0A2T5C590_9BACT</name>
<dbReference type="InterPro" id="IPR037066">
    <property type="entry name" value="Plug_dom_sf"/>
</dbReference>
<evidence type="ECO:0000313" key="14">
    <source>
        <dbReference type="EMBL" id="PTN10038.1"/>
    </source>
</evidence>
<comment type="subcellular location">
    <subcellularLocation>
        <location evidence="1 10">Cell outer membrane</location>
        <topology evidence="1 10">Multi-pass membrane protein</topology>
    </subcellularLocation>
</comment>
<evidence type="ECO:0000259" key="12">
    <source>
        <dbReference type="Pfam" id="PF00593"/>
    </source>
</evidence>
<evidence type="ECO:0000256" key="11">
    <source>
        <dbReference type="RuleBase" id="RU003357"/>
    </source>
</evidence>
<evidence type="ECO:0000256" key="10">
    <source>
        <dbReference type="PROSITE-ProRule" id="PRU01360"/>
    </source>
</evidence>
<dbReference type="PROSITE" id="PS52016">
    <property type="entry name" value="TONB_DEPENDENT_REC_3"/>
    <property type="match status" value="1"/>
</dbReference>
<dbReference type="Pfam" id="PF07715">
    <property type="entry name" value="Plug"/>
    <property type="match status" value="1"/>
</dbReference>
<accession>A0A2T5C590</accession>
<comment type="caution">
    <text evidence="14">The sequence shown here is derived from an EMBL/GenBank/DDBJ whole genome shotgun (WGS) entry which is preliminary data.</text>
</comment>
<dbReference type="Gene3D" id="2.170.130.10">
    <property type="entry name" value="TonB-dependent receptor, plug domain"/>
    <property type="match status" value="1"/>
</dbReference>
<keyword evidence="6 11" id="KW-0798">TonB box</keyword>
<dbReference type="RefSeq" id="WP_107820832.1">
    <property type="nucleotide sequence ID" value="NZ_OY782574.1"/>
</dbReference>
<gene>
    <name evidence="14" type="ORF">C8N47_10218</name>
</gene>
<reference evidence="14 15" key="1">
    <citation type="submission" date="2018-04" db="EMBL/GenBank/DDBJ databases">
        <title>Genomic Encyclopedia of Archaeal and Bacterial Type Strains, Phase II (KMG-II): from individual species to whole genera.</title>
        <authorList>
            <person name="Goeker M."/>
        </authorList>
    </citation>
    <scope>NUCLEOTIDE SEQUENCE [LARGE SCALE GENOMIC DNA]</scope>
    <source>
        <strain evidence="14 15">DSM 28823</strain>
    </source>
</reference>
<evidence type="ECO:0000256" key="1">
    <source>
        <dbReference type="ARBA" id="ARBA00004571"/>
    </source>
</evidence>
<keyword evidence="8 14" id="KW-0675">Receptor</keyword>
<feature type="domain" description="TonB-dependent receptor plug" evidence="13">
    <location>
        <begin position="52"/>
        <end position="159"/>
    </location>
</feature>
<dbReference type="Gene3D" id="2.40.170.20">
    <property type="entry name" value="TonB-dependent receptor, beta-barrel domain"/>
    <property type="match status" value="1"/>
</dbReference>